<comment type="caution">
    <text evidence="6">The sequence shown here is derived from an EMBL/GenBank/DDBJ whole genome shotgun (WGS) entry which is preliminary data.</text>
</comment>
<name>A0A834YWC6_TETSI</name>
<protein>
    <submittedName>
        <fullName evidence="6">Uncharacterized protein</fullName>
    </submittedName>
</protein>
<proteinExistence type="inferred from homology"/>
<reference evidence="6 7" key="1">
    <citation type="submission" date="2020-04" db="EMBL/GenBank/DDBJ databases">
        <title>Plant Genome Project.</title>
        <authorList>
            <person name="Zhang R.-G."/>
        </authorList>
    </citation>
    <scope>NUCLEOTIDE SEQUENCE [LARGE SCALE GENOMIC DNA]</scope>
    <source>
        <strain evidence="6">YNK0</strain>
        <tissue evidence="6">Leaf</tissue>
    </source>
</reference>
<evidence type="ECO:0000313" key="6">
    <source>
        <dbReference type="EMBL" id="KAF8392886.1"/>
    </source>
</evidence>
<keyword evidence="3" id="KW-0378">Hydrolase</keyword>
<dbReference type="OMA" id="CREMIKN"/>
<dbReference type="PANTHER" id="PTHR22835:SF683">
    <property type="entry name" value="OS05G0506800 PROTEIN"/>
    <property type="match status" value="1"/>
</dbReference>
<dbReference type="InterPro" id="IPR035669">
    <property type="entry name" value="SGNH_plant_lipase-like"/>
</dbReference>
<evidence type="ECO:0000313" key="7">
    <source>
        <dbReference type="Proteomes" id="UP000655225"/>
    </source>
</evidence>
<evidence type="ECO:0000256" key="1">
    <source>
        <dbReference type="ARBA" id="ARBA00008668"/>
    </source>
</evidence>
<dbReference type="PANTHER" id="PTHR22835">
    <property type="entry name" value="ZINC FINGER FYVE DOMAIN CONTAINING PROTEIN"/>
    <property type="match status" value="1"/>
</dbReference>
<evidence type="ECO:0000256" key="5">
    <source>
        <dbReference type="SAM" id="SignalP"/>
    </source>
</evidence>
<organism evidence="6 7">
    <name type="scientific">Tetracentron sinense</name>
    <name type="common">Spur-leaf</name>
    <dbReference type="NCBI Taxonomy" id="13715"/>
    <lineage>
        <taxon>Eukaryota</taxon>
        <taxon>Viridiplantae</taxon>
        <taxon>Streptophyta</taxon>
        <taxon>Embryophyta</taxon>
        <taxon>Tracheophyta</taxon>
        <taxon>Spermatophyta</taxon>
        <taxon>Magnoliopsida</taxon>
        <taxon>Trochodendrales</taxon>
        <taxon>Trochodendraceae</taxon>
        <taxon>Tetracentron</taxon>
    </lineage>
</organism>
<keyword evidence="2 5" id="KW-0732">Signal</keyword>
<dbReference type="InterPro" id="IPR036514">
    <property type="entry name" value="SGNH_hydro_sf"/>
</dbReference>
<comment type="similarity">
    <text evidence="1">Belongs to the 'GDSL' lipolytic enzyme family.</text>
</comment>
<dbReference type="OrthoDB" id="1600564at2759"/>
<evidence type="ECO:0000256" key="4">
    <source>
        <dbReference type="ARBA" id="ARBA00023180"/>
    </source>
</evidence>
<dbReference type="CDD" id="cd01837">
    <property type="entry name" value="SGNH_plant_lipase_like"/>
    <property type="match status" value="1"/>
</dbReference>
<keyword evidence="4" id="KW-0325">Glycoprotein</keyword>
<keyword evidence="7" id="KW-1185">Reference proteome</keyword>
<feature type="signal peptide" evidence="5">
    <location>
        <begin position="1"/>
        <end position="18"/>
    </location>
</feature>
<dbReference type="GO" id="GO:0016788">
    <property type="term" value="F:hydrolase activity, acting on ester bonds"/>
    <property type="evidence" value="ECO:0007669"/>
    <property type="project" value="InterPro"/>
</dbReference>
<accession>A0A834YWC6</accession>
<dbReference type="EMBL" id="JABCRI010000015">
    <property type="protein sequence ID" value="KAF8392886.1"/>
    <property type="molecule type" value="Genomic_DNA"/>
</dbReference>
<sequence length="380" mass="42376">MALHSLMFSLLTVLLVLARTEPVLCDFTSIFSFGDSIADTGNLLCLKSDDHSFRFPYGETYFGHPTGRCSNGRLIVDFMAQSLGLPLLPPYLAQTNGQDFQQGANFAVSGATALDNAFYEERGIHNICTNNSLGIQLGWFKELLPSLCDQSSNCLNFFSRSLFLVGEIGGNDYNHAFLEGRSLEEIRTFVPGVIDAISSAVQMVVEHGAVTVMVPGNFPIGCFSSYLMVFQSSNEEDYDPQTGCLRWLNEFSMNHNHLLQKELDRMRDLHPHVSIIYADYYNAAMRFFRYPLQFGFSEGCLTACCGGGGPYNYNKSLVCGNRGARVCDDPSLYVSWDGMHLTEAAYKAIAYYILQGFKDIPDSSHQYLTFITSKELLQNT</sequence>
<dbReference type="SUPFAM" id="SSF52266">
    <property type="entry name" value="SGNH hydrolase"/>
    <property type="match status" value="1"/>
</dbReference>
<dbReference type="Proteomes" id="UP000655225">
    <property type="component" value="Unassembled WGS sequence"/>
</dbReference>
<dbReference type="Gene3D" id="3.40.50.1110">
    <property type="entry name" value="SGNH hydrolase"/>
    <property type="match status" value="1"/>
</dbReference>
<gene>
    <name evidence="6" type="ORF">HHK36_021126</name>
</gene>
<evidence type="ECO:0000256" key="2">
    <source>
        <dbReference type="ARBA" id="ARBA00022729"/>
    </source>
</evidence>
<evidence type="ECO:0000256" key="3">
    <source>
        <dbReference type="ARBA" id="ARBA00022801"/>
    </source>
</evidence>
<dbReference type="AlphaFoldDB" id="A0A834YWC6"/>
<feature type="chain" id="PRO_5032991170" evidence="5">
    <location>
        <begin position="19"/>
        <end position="380"/>
    </location>
</feature>
<dbReference type="Pfam" id="PF00657">
    <property type="entry name" value="Lipase_GDSL"/>
    <property type="match status" value="1"/>
</dbReference>
<dbReference type="InterPro" id="IPR001087">
    <property type="entry name" value="GDSL"/>
</dbReference>